<feature type="region of interest" description="Disordered" evidence="1">
    <location>
        <begin position="140"/>
        <end position="159"/>
    </location>
</feature>
<sequence length="159" mass="18217">MLFHVKPILIGQNLATRKAVKMEAYVSPTIGDVKERKTGFKEKVFIKLFMDVALMEVSPTPSTKELKNGMKAVMFAATRQQNGSAKLQKKKVLKQQIQRANSGEMEVQRVDSRSCSQLYSFNTKEEYWSCGVKAEQEAANERKLHKWQQMKTERTRGSK</sequence>
<dbReference type="AlphaFoldDB" id="A0AAV5JTH1"/>
<dbReference type="EMBL" id="BPVZ01000044">
    <property type="protein sequence ID" value="GKV16011.1"/>
    <property type="molecule type" value="Genomic_DNA"/>
</dbReference>
<proteinExistence type="predicted"/>
<keyword evidence="3" id="KW-1185">Reference proteome</keyword>
<evidence type="ECO:0000256" key="1">
    <source>
        <dbReference type="SAM" id="MobiDB-lite"/>
    </source>
</evidence>
<organism evidence="2 3">
    <name type="scientific">Rubroshorea leprosula</name>
    <dbReference type="NCBI Taxonomy" id="152421"/>
    <lineage>
        <taxon>Eukaryota</taxon>
        <taxon>Viridiplantae</taxon>
        <taxon>Streptophyta</taxon>
        <taxon>Embryophyta</taxon>
        <taxon>Tracheophyta</taxon>
        <taxon>Spermatophyta</taxon>
        <taxon>Magnoliopsida</taxon>
        <taxon>eudicotyledons</taxon>
        <taxon>Gunneridae</taxon>
        <taxon>Pentapetalae</taxon>
        <taxon>rosids</taxon>
        <taxon>malvids</taxon>
        <taxon>Malvales</taxon>
        <taxon>Dipterocarpaceae</taxon>
        <taxon>Rubroshorea</taxon>
    </lineage>
</organism>
<evidence type="ECO:0000313" key="2">
    <source>
        <dbReference type="EMBL" id="GKV16011.1"/>
    </source>
</evidence>
<reference evidence="2 3" key="1">
    <citation type="journal article" date="2021" name="Commun. Biol.">
        <title>The genome of Shorea leprosula (Dipterocarpaceae) highlights the ecological relevance of drought in aseasonal tropical rainforests.</title>
        <authorList>
            <person name="Ng K.K.S."/>
            <person name="Kobayashi M.J."/>
            <person name="Fawcett J.A."/>
            <person name="Hatakeyama M."/>
            <person name="Paape T."/>
            <person name="Ng C.H."/>
            <person name="Ang C.C."/>
            <person name="Tnah L.H."/>
            <person name="Lee C.T."/>
            <person name="Nishiyama T."/>
            <person name="Sese J."/>
            <person name="O'Brien M.J."/>
            <person name="Copetti D."/>
            <person name="Mohd Noor M.I."/>
            <person name="Ong R.C."/>
            <person name="Putra M."/>
            <person name="Sireger I.Z."/>
            <person name="Indrioko S."/>
            <person name="Kosugi Y."/>
            <person name="Izuno A."/>
            <person name="Isagi Y."/>
            <person name="Lee S.L."/>
            <person name="Shimizu K.K."/>
        </authorList>
    </citation>
    <scope>NUCLEOTIDE SEQUENCE [LARGE SCALE GENOMIC DNA]</scope>
    <source>
        <strain evidence="2">214</strain>
    </source>
</reference>
<name>A0AAV5JTH1_9ROSI</name>
<evidence type="ECO:0000313" key="3">
    <source>
        <dbReference type="Proteomes" id="UP001054252"/>
    </source>
</evidence>
<gene>
    <name evidence="2" type="ORF">SLEP1_g26723</name>
</gene>
<protein>
    <submittedName>
        <fullName evidence="2">Uncharacterized protein</fullName>
    </submittedName>
</protein>
<dbReference type="Proteomes" id="UP001054252">
    <property type="component" value="Unassembled WGS sequence"/>
</dbReference>
<accession>A0AAV5JTH1</accession>
<comment type="caution">
    <text evidence="2">The sequence shown here is derived from an EMBL/GenBank/DDBJ whole genome shotgun (WGS) entry which is preliminary data.</text>
</comment>